<gene>
    <name evidence="7" type="ORF">ARAM_002905</name>
</gene>
<dbReference type="GO" id="GO:0003677">
    <property type="term" value="F:DNA binding"/>
    <property type="evidence" value="ECO:0007669"/>
    <property type="project" value="UniProtKB-KW"/>
</dbReference>
<keyword evidence="3" id="KW-0804">Transcription</keyword>
<dbReference type="SMART" id="SM00066">
    <property type="entry name" value="GAL4"/>
    <property type="match status" value="1"/>
</dbReference>
<feature type="domain" description="Zn(2)-C6 fungal-type" evidence="6">
    <location>
        <begin position="16"/>
        <end position="47"/>
    </location>
</feature>
<evidence type="ECO:0000256" key="2">
    <source>
        <dbReference type="ARBA" id="ARBA00023125"/>
    </source>
</evidence>
<comment type="caution">
    <text evidence="7">The sequence shown here is derived from an EMBL/GenBank/DDBJ whole genome shotgun (WGS) entry which is preliminary data.</text>
</comment>
<protein>
    <recommendedName>
        <fullName evidence="6">Zn(2)-C6 fungal-type domain-containing protein</fullName>
    </recommendedName>
</protein>
<dbReference type="GO" id="GO:0008270">
    <property type="term" value="F:zinc ion binding"/>
    <property type="evidence" value="ECO:0007669"/>
    <property type="project" value="InterPro"/>
</dbReference>
<evidence type="ECO:0000256" key="4">
    <source>
        <dbReference type="ARBA" id="ARBA00023242"/>
    </source>
</evidence>
<evidence type="ECO:0000313" key="7">
    <source>
        <dbReference type="EMBL" id="KKK20453.1"/>
    </source>
</evidence>
<keyword evidence="4" id="KW-0539">Nucleus</keyword>
<evidence type="ECO:0000256" key="3">
    <source>
        <dbReference type="ARBA" id="ARBA00023163"/>
    </source>
</evidence>
<accession>A0A0F8ULQ3</accession>
<reference evidence="7 8" key="1">
    <citation type="submission" date="2015-02" db="EMBL/GenBank/DDBJ databases">
        <title>Draft Genome Sequences of Two Closely-Related Aflatoxigenic Aspergillus Species Obtained from the Cote d'Ivoire.</title>
        <authorList>
            <person name="Moore G.G."/>
            <person name="Beltz S.B."/>
            <person name="Mack B.M."/>
        </authorList>
    </citation>
    <scope>NUCLEOTIDE SEQUENCE [LARGE SCALE GENOMIC DNA]</scope>
    <source>
        <strain evidence="7 8">SRRC1468</strain>
    </source>
</reference>
<name>A0A0F8ULQ3_9EURO</name>
<dbReference type="PANTHER" id="PTHR47840:SF3">
    <property type="entry name" value="ZN(II)2CYS6 TRANSCRIPTION FACTOR (EUROFUNG)"/>
    <property type="match status" value="1"/>
</dbReference>
<dbReference type="OrthoDB" id="6509908at2759"/>
<dbReference type="CDD" id="cd12148">
    <property type="entry name" value="fungal_TF_MHR"/>
    <property type="match status" value="1"/>
</dbReference>
<dbReference type="Proteomes" id="UP000034291">
    <property type="component" value="Unassembled WGS sequence"/>
</dbReference>
<evidence type="ECO:0000256" key="5">
    <source>
        <dbReference type="SAM" id="MobiDB-lite"/>
    </source>
</evidence>
<organism evidence="7 8">
    <name type="scientific">Aspergillus rambellii</name>
    <dbReference type="NCBI Taxonomy" id="308745"/>
    <lineage>
        <taxon>Eukaryota</taxon>
        <taxon>Fungi</taxon>
        <taxon>Dikarya</taxon>
        <taxon>Ascomycota</taxon>
        <taxon>Pezizomycotina</taxon>
        <taxon>Eurotiomycetes</taxon>
        <taxon>Eurotiomycetidae</taxon>
        <taxon>Eurotiales</taxon>
        <taxon>Aspergillaceae</taxon>
        <taxon>Aspergillus</taxon>
        <taxon>Aspergillus subgen. Nidulantes</taxon>
    </lineage>
</organism>
<dbReference type="GO" id="GO:0000981">
    <property type="term" value="F:DNA-binding transcription factor activity, RNA polymerase II-specific"/>
    <property type="evidence" value="ECO:0007669"/>
    <property type="project" value="InterPro"/>
</dbReference>
<dbReference type="InterPro" id="IPR036864">
    <property type="entry name" value="Zn2-C6_fun-type_DNA-bd_sf"/>
</dbReference>
<keyword evidence="8" id="KW-1185">Reference proteome</keyword>
<dbReference type="Gene3D" id="4.10.240.10">
    <property type="entry name" value="Zn(2)-C6 fungal-type DNA-binding domain"/>
    <property type="match status" value="1"/>
</dbReference>
<keyword evidence="1" id="KW-0805">Transcription regulation</keyword>
<dbReference type="InterPro" id="IPR001138">
    <property type="entry name" value="Zn2Cys6_DnaBD"/>
</dbReference>
<feature type="region of interest" description="Disordered" evidence="5">
    <location>
        <begin position="613"/>
        <end position="632"/>
    </location>
</feature>
<dbReference type="SUPFAM" id="SSF57701">
    <property type="entry name" value="Zn2/Cys6 DNA-binding domain"/>
    <property type="match status" value="1"/>
</dbReference>
<dbReference type="STRING" id="308745.A0A0F8ULQ3"/>
<sequence length="709" mass="80181">MLAQQNESTLRRGTKSCTECRRRKVRCVRIPEDAPTCRQCTERKTDCLAQTSSVSRRQRQTHRLPSRYRISQLESQVSRLTKIVTNIEAKLGGKLSLGLDSTPSQGPGSDDSDGESSASEILNAEGPSHLRSLFQNDWLSVDTRRHDEQLQERRVKASAHLLEIARPALQKLIPSKEDTSDMTVYNYDWLNMLHMMIPQPFAAKSQQEMLKHYEEMCQPDVDVISLASWLLTVAITAQQFPRSSGNIESPPLSSQKRLDFSRAVSDTVENLILTHDRLVGTVQGLGMAIHFIRLQMGRGNFQQAWIKLRHVIAIAELMGLPKTSQQFPTRKNNGSEDDRPLSHKLQLWELICNIDRLLGMVINLPPGTRRYRIGKSPPLMVNGVVQPRVYVSRLMDAAFKIHDLEDLNAVQGPTPKIYTSALEITREVRELASHTPKSWWAIGGELQPDHIVQLLHYCVIMRAHLPLALRQDQSEEYLYSRLACMDACESVAQRYQFVRQRLPPGLFTSRLLDLQAFTATVVLLLTSNACPSVDRRSFQIDKARLEGIVSEVIKLMSERSKDTCGSDFAERGVHTLCALKELLQQDESAAHVQELTLNVPLLGKVHICRNPLTSRLPRPHNQSSSEVLSHPYARNPGDQVVPAIRDDSSLLIQNDPPGDATQPSSFFQWDQLSWFIEDTNENLLDDATMTETLDQGVMWQNAFYNTPFS</sequence>
<evidence type="ECO:0000256" key="1">
    <source>
        <dbReference type="ARBA" id="ARBA00023015"/>
    </source>
</evidence>
<dbReference type="Pfam" id="PF00172">
    <property type="entry name" value="Zn_clus"/>
    <property type="match status" value="1"/>
</dbReference>
<keyword evidence="2" id="KW-0238">DNA-binding</keyword>
<dbReference type="PROSITE" id="PS00463">
    <property type="entry name" value="ZN2_CY6_FUNGAL_1"/>
    <property type="match status" value="1"/>
</dbReference>
<proteinExistence type="predicted"/>
<evidence type="ECO:0000313" key="8">
    <source>
        <dbReference type="Proteomes" id="UP000034291"/>
    </source>
</evidence>
<dbReference type="EMBL" id="JZBS01002018">
    <property type="protein sequence ID" value="KKK20453.1"/>
    <property type="molecule type" value="Genomic_DNA"/>
</dbReference>
<dbReference type="PANTHER" id="PTHR47840">
    <property type="entry name" value="ZN(II)2CYS6 TRANSCRIPTION FACTOR (EUROFUNG)-RELATED"/>
    <property type="match status" value="1"/>
</dbReference>
<dbReference type="AlphaFoldDB" id="A0A0F8ULQ3"/>
<feature type="region of interest" description="Disordered" evidence="5">
    <location>
        <begin position="95"/>
        <end position="119"/>
    </location>
</feature>
<evidence type="ECO:0000259" key="6">
    <source>
        <dbReference type="PROSITE" id="PS50048"/>
    </source>
</evidence>
<dbReference type="PROSITE" id="PS50048">
    <property type="entry name" value="ZN2_CY6_FUNGAL_2"/>
    <property type="match status" value="1"/>
</dbReference>